<dbReference type="EMBL" id="CP071090">
    <property type="protein sequence ID" value="QSQ25124.1"/>
    <property type="molecule type" value="Genomic_DNA"/>
</dbReference>
<name>A0ABX7P3S8_9BACT</name>
<dbReference type="RefSeq" id="WP_206726681.1">
    <property type="nucleotide sequence ID" value="NZ_CP071090.1"/>
</dbReference>
<organism evidence="3 4">
    <name type="scientific">Pyxidicoccus parkwayensis</name>
    <dbReference type="NCBI Taxonomy" id="2813578"/>
    <lineage>
        <taxon>Bacteria</taxon>
        <taxon>Pseudomonadati</taxon>
        <taxon>Myxococcota</taxon>
        <taxon>Myxococcia</taxon>
        <taxon>Myxococcales</taxon>
        <taxon>Cystobacterineae</taxon>
        <taxon>Myxococcaceae</taxon>
        <taxon>Pyxidicoccus</taxon>
    </lineage>
</organism>
<dbReference type="Proteomes" id="UP000662747">
    <property type="component" value="Chromosome"/>
</dbReference>
<dbReference type="Gene3D" id="2.160.20.10">
    <property type="entry name" value="Single-stranded right-handed beta-helix, Pectin lyase-like"/>
    <property type="match status" value="1"/>
</dbReference>
<keyword evidence="4" id="KW-1185">Reference proteome</keyword>
<reference evidence="3 4" key="1">
    <citation type="submission" date="2021-02" db="EMBL/GenBank/DDBJ databases">
        <title>De Novo genome assembly of isolated myxobacteria.</title>
        <authorList>
            <person name="Stevens D.C."/>
        </authorList>
    </citation>
    <scope>NUCLEOTIDE SEQUENCE [LARGE SCALE GENOMIC DNA]</scope>
    <source>
        <strain evidence="4">SCPEA02</strain>
    </source>
</reference>
<protein>
    <submittedName>
        <fullName evidence="3">Right-handed parallel beta-helix repeat-containing protein</fullName>
    </submittedName>
</protein>
<accession>A0ABX7P3S8</accession>
<evidence type="ECO:0000259" key="2">
    <source>
        <dbReference type="Pfam" id="PF05048"/>
    </source>
</evidence>
<dbReference type="SUPFAM" id="SSF51126">
    <property type="entry name" value="Pectin lyase-like"/>
    <property type="match status" value="1"/>
</dbReference>
<feature type="domain" description="Periplasmic copper-binding protein NosD beta helix" evidence="2">
    <location>
        <begin position="129"/>
        <end position="289"/>
    </location>
</feature>
<gene>
    <name evidence="3" type="ORF">JY651_09415</name>
</gene>
<evidence type="ECO:0000256" key="1">
    <source>
        <dbReference type="SAM" id="MobiDB-lite"/>
    </source>
</evidence>
<dbReference type="Pfam" id="PF05048">
    <property type="entry name" value="NosD"/>
    <property type="match status" value="1"/>
</dbReference>
<dbReference type="InterPro" id="IPR012334">
    <property type="entry name" value="Pectin_lyas_fold"/>
</dbReference>
<proteinExistence type="predicted"/>
<evidence type="ECO:0000313" key="3">
    <source>
        <dbReference type="EMBL" id="QSQ25124.1"/>
    </source>
</evidence>
<evidence type="ECO:0000313" key="4">
    <source>
        <dbReference type="Proteomes" id="UP000662747"/>
    </source>
</evidence>
<dbReference type="InterPro" id="IPR007742">
    <property type="entry name" value="NosD_dom"/>
</dbReference>
<feature type="region of interest" description="Disordered" evidence="1">
    <location>
        <begin position="323"/>
        <end position="376"/>
    </location>
</feature>
<sequence>MAAPQAEAQEEWTQRTLYVANNAVDSATCGSSQRPCRSLSRAIANAHDGDRILVGPGRYGDLNGDGDFSDPGEEAAEVGSGCRCMVLINKRLRIESTDGADATVLDAAGARLDVVNITASRVVFGGDGKGFTLTGARKTGDDDGIGLQVLPGTRDVEVTDNVADDDRDFGFFIQGDHHTIRDNRSHQNGHGFLLEFTTEGHVVTGNVATSNGTDEDFGHGFIIGLGNGYTIMSNRAIGNDGVGFLLSSAGGTGFVFTQNDAIGNRGTGTWVLTSQAPSLALRGNDIFGNLGEAVGGFFPPFPNCGLVNDSGHPVDATRTFWGAPTGPGPDPADDAGPGSICDRNGTTVVVPFRTWPGLSDAAPSAPTGDGARDAGR</sequence>
<dbReference type="InterPro" id="IPR011050">
    <property type="entry name" value="Pectin_lyase_fold/virulence"/>
</dbReference>